<keyword evidence="2" id="KW-1185">Reference proteome</keyword>
<name>A0A7R8CWC8_LEPSM</name>
<dbReference type="Proteomes" id="UP000675881">
    <property type="component" value="Chromosome 4"/>
</dbReference>
<protein>
    <submittedName>
        <fullName evidence="1">(salmon louse) hypothetical protein</fullName>
    </submittedName>
</protein>
<reference evidence="1" key="1">
    <citation type="submission" date="2021-02" db="EMBL/GenBank/DDBJ databases">
        <authorList>
            <person name="Bekaert M."/>
        </authorList>
    </citation>
    <scope>NUCLEOTIDE SEQUENCE</scope>
    <source>
        <strain evidence="1">IoA-00</strain>
    </source>
</reference>
<dbReference type="EMBL" id="HG994583">
    <property type="protein sequence ID" value="CAF2921096.1"/>
    <property type="molecule type" value="Genomic_DNA"/>
</dbReference>
<accession>A0A7R8CWC8</accession>
<evidence type="ECO:0000313" key="2">
    <source>
        <dbReference type="Proteomes" id="UP000675881"/>
    </source>
</evidence>
<gene>
    <name evidence="1" type="ORF">LSAA_8811</name>
</gene>
<proteinExistence type="predicted"/>
<sequence length="257" mass="29363">MWKHKQVNLSLCVCTVYTSRVFCSVGLAKPILSSVIIFIINRQLGCLNVLEVKFNDNVQPVFCKRRRVLLALESDLEEAYGEGIAKGVLGVDSVFFINTGLLLFLLENCICQKKRSLSCMYAEIIRRQDAEYHKNGLQNLLLRCRIEKCQFAKLFVEYFGLVLLTEGIAKGPKVDAVIKIEQLSDVSGLKAFLGSLPFERDADFDDEERQEDVEMVCPIKVINRNIMAVEGRSLVKELIKDPVIFKVMRFTREGWNW</sequence>
<evidence type="ECO:0000313" key="1">
    <source>
        <dbReference type="EMBL" id="CAF2921096.1"/>
    </source>
</evidence>
<organism evidence="1 2">
    <name type="scientific">Lepeophtheirus salmonis</name>
    <name type="common">Salmon louse</name>
    <name type="synonym">Caligus salmonis</name>
    <dbReference type="NCBI Taxonomy" id="72036"/>
    <lineage>
        <taxon>Eukaryota</taxon>
        <taxon>Metazoa</taxon>
        <taxon>Ecdysozoa</taxon>
        <taxon>Arthropoda</taxon>
        <taxon>Crustacea</taxon>
        <taxon>Multicrustacea</taxon>
        <taxon>Hexanauplia</taxon>
        <taxon>Copepoda</taxon>
        <taxon>Siphonostomatoida</taxon>
        <taxon>Caligidae</taxon>
        <taxon>Lepeophtheirus</taxon>
    </lineage>
</organism>
<dbReference type="AlphaFoldDB" id="A0A7R8CWC8"/>